<feature type="transmembrane region" description="Helical" evidence="6">
    <location>
        <begin position="163"/>
        <end position="182"/>
    </location>
</feature>
<sequence length="389" mass="42956">MLKKKSYFFSRAVGGLANSLFSMVFIWWLQTSTKSSFVVGIAEAIFSTTAALSIFYGPIIDHYSFKRTSYYSILVQTVFLFATTIAVYQLSKSYILALICAGIVSVCDEFFNPADRAILKETTADDQELNNLISKVSNIDQLVNVAGTALSGFLLTFLISANVMLICSLLSLISFVFLFYALKEIKDRPKVKKAEAKYLNQILNGYKFIKTNYFLSHYFWSSILYSFVTPAMAILLPRIAQQNGQAGLYSMFYISFMIGFVIGATIAGRLSVRVKTIGFTWIASAVPLLLIIFFSNNWLIFTGLIFLFGLMTSIHNILAESLIQITADDEILGRVLTTIRTSTSIGGPISSIVAGILLDSSGETVLILACGFIILISGLNIFRAVNKAN</sequence>
<dbReference type="RefSeq" id="WP_005721933.1">
    <property type="nucleotide sequence ID" value="NZ_AP025162.1"/>
</dbReference>
<feature type="transmembrane region" description="Helical" evidence="6">
    <location>
        <begin position="218"/>
        <end position="240"/>
    </location>
</feature>
<evidence type="ECO:0000256" key="6">
    <source>
        <dbReference type="SAM" id="Phobius"/>
    </source>
</evidence>
<keyword evidence="2" id="KW-1003">Cell membrane</keyword>
<feature type="transmembrane region" description="Helical" evidence="6">
    <location>
        <begin position="364"/>
        <end position="382"/>
    </location>
</feature>
<comment type="caution">
    <text evidence="7">The sequence shown here is derived from an EMBL/GenBank/DDBJ whole genome shotgun (WGS) entry which is preliminary data.</text>
</comment>
<evidence type="ECO:0000256" key="1">
    <source>
        <dbReference type="ARBA" id="ARBA00004651"/>
    </source>
</evidence>
<dbReference type="SUPFAM" id="SSF103473">
    <property type="entry name" value="MFS general substrate transporter"/>
    <property type="match status" value="1"/>
</dbReference>
<accession>A0A125P6E9</accession>
<dbReference type="Proteomes" id="UP001434419">
    <property type="component" value="Unassembled WGS sequence"/>
</dbReference>
<reference evidence="7 10" key="1">
    <citation type="journal article" date="2016" name="Microbiology (Mosc.)">
        <title>Comparison of Lactobacillus crispatus isolates from Lactobacillus-dominated vaginal microbiomes with isolates from microbiomes containing bacterial vaginosis-associated bacteria.</title>
        <authorList>
            <person name="Abdelmaksoud A.A."/>
            <person name="Koparde V.N."/>
            <person name="Sheth N.U."/>
            <person name="Serrano M.G."/>
            <person name="Glascock A.L."/>
            <person name="Fettweis J.M."/>
            <person name="Strauss Iii J.F."/>
            <person name="Buck G.A."/>
            <person name="Jefferson K.K."/>
        </authorList>
    </citation>
    <scope>NUCLEOTIDE SEQUENCE [LARGE SCALE GENOMIC DNA]</scope>
    <source>
        <strain evidence="7 10">VMC3</strain>
    </source>
</reference>
<reference evidence="9 11" key="2">
    <citation type="submission" date="2019-01" db="EMBL/GenBank/DDBJ databases">
        <title>The genome sequence of Lactobacillus crispatus L49.</title>
        <authorList>
            <person name="Zhong J."/>
            <person name="Zhang J."/>
        </authorList>
    </citation>
    <scope>NUCLEOTIDE SEQUENCE [LARGE SCALE GENOMIC DNA]</scope>
    <source>
        <strain evidence="9 11">L49</strain>
    </source>
</reference>
<comment type="subcellular location">
    <subcellularLocation>
        <location evidence="1">Cell membrane</location>
        <topology evidence="1">Multi-pass membrane protein</topology>
    </subcellularLocation>
</comment>
<dbReference type="EMBL" id="LJGP01000011">
    <property type="protein sequence ID" value="KWU04234.1"/>
    <property type="molecule type" value="Genomic_DNA"/>
</dbReference>
<dbReference type="AlphaFoldDB" id="A0A125P6E9"/>
<dbReference type="Pfam" id="PF07690">
    <property type="entry name" value="MFS_1"/>
    <property type="match status" value="1"/>
</dbReference>
<evidence type="ECO:0000313" key="10">
    <source>
        <dbReference type="Proteomes" id="UP000067598"/>
    </source>
</evidence>
<reference evidence="8" key="3">
    <citation type="submission" date="2024-06" db="EMBL/GenBank/DDBJ databases">
        <title>Vaginal Lactobacillus fatty acid response mechanisms reveal a metabolite-targeted strategy for bacterial vaginosis treatment.</title>
        <authorList>
            <person name="Zhu M."/>
            <person name="Blainey P.C."/>
            <person name="Bloom S.M."/>
            <person name="Kwon D.S."/>
        </authorList>
    </citation>
    <scope>NUCLEOTIDE SEQUENCE</scope>
    <source>
        <strain evidence="8">194_F1_1</strain>
    </source>
</reference>
<evidence type="ECO:0000313" key="11">
    <source>
        <dbReference type="Proteomes" id="UP000289808"/>
    </source>
</evidence>
<proteinExistence type="predicted"/>
<dbReference type="PATRIC" id="fig|47770.28.peg.127"/>
<dbReference type="GO" id="GO:0005886">
    <property type="term" value="C:plasma membrane"/>
    <property type="evidence" value="ECO:0007669"/>
    <property type="project" value="UniProtKB-SubCell"/>
</dbReference>
<dbReference type="PANTHER" id="PTHR23513">
    <property type="entry name" value="INTEGRAL MEMBRANE EFFLUX PROTEIN-RELATED"/>
    <property type="match status" value="1"/>
</dbReference>
<dbReference type="InterPro" id="IPR036259">
    <property type="entry name" value="MFS_trans_sf"/>
</dbReference>
<gene>
    <name evidence="8" type="ORF">ABVC42_10960</name>
    <name evidence="7" type="ORF">AEL95_03560</name>
    <name evidence="9" type="ORF">ERD32_02850</name>
</gene>
<evidence type="ECO:0000313" key="12">
    <source>
        <dbReference type="Proteomes" id="UP001434419"/>
    </source>
</evidence>
<dbReference type="InterPro" id="IPR011701">
    <property type="entry name" value="MFS"/>
</dbReference>
<keyword evidence="4 6" id="KW-1133">Transmembrane helix</keyword>
<evidence type="ECO:0000256" key="3">
    <source>
        <dbReference type="ARBA" id="ARBA00022692"/>
    </source>
</evidence>
<evidence type="ECO:0000313" key="7">
    <source>
        <dbReference type="EMBL" id="KWU04234.1"/>
    </source>
</evidence>
<organism evidence="7 10">
    <name type="scientific">Lactobacillus crispatus</name>
    <dbReference type="NCBI Taxonomy" id="47770"/>
    <lineage>
        <taxon>Bacteria</taxon>
        <taxon>Bacillati</taxon>
        <taxon>Bacillota</taxon>
        <taxon>Bacilli</taxon>
        <taxon>Lactobacillales</taxon>
        <taxon>Lactobacillaceae</taxon>
        <taxon>Lactobacillus</taxon>
    </lineage>
</organism>
<keyword evidence="5 6" id="KW-0472">Membrane</keyword>
<evidence type="ECO:0000256" key="5">
    <source>
        <dbReference type="ARBA" id="ARBA00023136"/>
    </source>
</evidence>
<keyword evidence="3 6" id="KW-0812">Transmembrane</keyword>
<evidence type="ECO:0000313" key="9">
    <source>
        <dbReference type="EMBL" id="RXF58973.1"/>
    </source>
</evidence>
<dbReference type="Gene3D" id="1.20.1250.20">
    <property type="entry name" value="MFS general substrate transporter like domains"/>
    <property type="match status" value="1"/>
</dbReference>
<protein>
    <submittedName>
        <fullName evidence="8">MFS transporter</fullName>
    </submittedName>
    <submittedName>
        <fullName evidence="7">Permease</fullName>
    </submittedName>
</protein>
<dbReference type="EMBL" id="JBETVU010000012">
    <property type="protein sequence ID" value="MES5150415.1"/>
    <property type="molecule type" value="Genomic_DNA"/>
</dbReference>
<name>A0A125P6E9_9LACO</name>
<dbReference type="Proteomes" id="UP000289808">
    <property type="component" value="Unassembled WGS sequence"/>
</dbReference>
<dbReference type="CDD" id="cd06173">
    <property type="entry name" value="MFS_MefA_like"/>
    <property type="match status" value="1"/>
</dbReference>
<feature type="transmembrane region" description="Helical" evidence="6">
    <location>
        <begin position="69"/>
        <end position="88"/>
    </location>
</feature>
<evidence type="ECO:0000256" key="4">
    <source>
        <dbReference type="ARBA" id="ARBA00022989"/>
    </source>
</evidence>
<feature type="transmembrane region" description="Helical" evidence="6">
    <location>
        <begin position="36"/>
        <end position="57"/>
    </location>
</feature>
<feature type="transmembrane region" description="Helical" evidence="6">
    <location>
        <begin position="246"/>
        <end position="267"/>
    </location>
</feature>
<dbReference type="GO" id="GO:0022857">
    <property type="term" value="F:transmembrane transporter activity"/>
    <property type="evidence" value="ECO:0007669"/>
    <property type="project" value="InterPro"/>
</dbReference>
<dbReference type="EMBL" id="SCLX01000010">
    <property type="protein sequence ID" value="RXF58973.1"/>
    <property type="molecule type" value="Genomic_DNA"/>
</dbReference>
<keyword evidence="12" id="KW-1185">Reference proteome</keyword>
<feature type="transmembrane region" description="Helical" evidence="6">
    <location>
        <begin position="12"/>
        <end position="30"/>
    </location>
</feature>
<dbReference type="Proteomes" id="UP000067598">
    <property type="component" value="Unassembled WGS sequence"/>
</dbReference>
<evidence type="ECO:0000256" key="2">
    <source>
        <dbReference type="ARBA" id="ARBA00022475"/>
    </source>
</evidence>
<evidence type="ECO:0000313" key="8">
    <source>
        <dbReference type="EMBL" id="MES5150415.1"/>
    </source>
</evidence>
<dbReference type="PANTHER" id="PTHR23513:SF6">
    <property type="entry name" value="MAJOR FACILITATOR SUPERFAMILY ASSOCIATED DOMAIN-CONTAINING PROTEIN"/>
    <property type="match status" value="1"/>
</dbReference>